<sequence>MLLLMPKRMQLSSTLPILLTMRQRDAAVVFHHPMILDVSVQSSPRSPLFCLFFVLPFDGWQPNEESQICPSPGLGNRLCWPRTAFCPRTFANSNWRLCRCVASPLIPAEGHPCPAESPQGHRLGDFQQAHFCMAEIGATTVRCAAFMGAMSAHIDKCALASLRQLIAQMKKYAVGAKENLAHSRGVGIAVQVPKPWPVAEEDGWTGVTIPGCDEKSPVVKPAVAEPRKPKKQTLPKVVPDKRQPWLCNNDGRPIPGLAPVEKALPVAPLRKVATDMPRPKNVYHTMVKGKAVTASKLLELSKTDKPRVPIGYAPIAGAGKPALQNRPVLNAVPKPVLCEPSEEMFVVGRKVDSMEKAKKMPDVVKKVPTVHRRRTVWNSSSVSFVVPCFYVLQQYIKATTPAVASSAPALKSSSLSYAQALKKPLPSKPRAVVASAPAIANKPRLEAPRINEEPNWQLFVGTGTRRNNITTTPNAPMLPLLQKTYAEVARTLKETKKKPLSATARKTRQFFLGDFFISKGVTGTTKSDRCALTTAEAAPKRQRGGGSDSSRSASPTAKDEQHAFFLDCFQRSPEQKQEAF</sequence>
<keyword evidence="3" id="KW-1185">Reference proteome</keyword>
<evidence type="ECO:0000256" key="1">
    <source>
        <dbReference type="SAM" id="MobiDB-lite"/>
    </source>
</evidence>
<reference evidence="2 3" key="1">
    <citation type="submission" date="2024-10" db="EMBL/GenBank/DDBJ databases">
        <authorList>
            <person name="Kim D."/>
        </authorList>
    </citation>
    <scope>NUCLEOTIDE SEQUENCE [LARGE SCALE GENOMIC DNA]</scope>
    <source>
        <strain evidence="2">BH-2024</strain>
    </source>
</reference>
<feature type="region of interest" description="Disordered" evidence="1">
    <location>
        <begin position="534"/>
        <end position="559"/>
    </location>
</feature>
<comment type="caution">
    <text evidence="2">The sequence shown here is derived from an EMBL/GenBank/DDBJ whole genome shotgun (WGS) entry which is preliminary data.</text>
</comment>
<gene>
    <name evidence="2" type="ORF">niasHT_030051</name>
</gene>
<accession>A0ABD2JQG1</accession>
<evidence type="ECO:0000313" key="3">
    <source>
        <dbReference type="Proteomes" id="UP001620626"/>
    </source>
</evidence>
<organism evidence="2 3">
    <name type="scientific">Heterodera trifolii</name>
    <dbReference type="NCBI Taxonomy" id="157864"/>
    <lineage>
        <taxon>Eukaryota</taxon>
        <taxon>Metazoa</taxon>
        <taxon>Ecdysozoa</taxon>
        <taxon>Nematoda</taxon>
        <taxon>Chromadorea</taxon>
        <taxon>Rhabditida</taxon>
        <taxon>Tylenchina</taxon>
        <taxon>Tylenchomorpha</taxon>
        <taxon>Tylenchoidea</taxon>
        <taxon>Heteroderidae</taxon>
        <taxon>Heteroderinae</taxon>
        <taxon>Heterodera</taxon>
    </lineage>
</organism>
<name>A0ABD2JQG1_9BILA</name>
<dbReference type="EMBL" id="JBICBT010000919">
    <property type="protein sequence ID" value="KAL3092862.1"/>
    <property type="molecule type" value="Genomic_DNA"/>
</dbReference>
<evidence type="ECO:0000313" key="2">
    <source>
        <dbReference type="EMBL" id="KAL3092862.1"/>
    </source>
</evidence>
<dbReference type="AlphaFoldDB" id="A0ABD2JQG1"/>
<protein>
    <submittedName>
        <fullName evidence="2">Uncharacterized protein</fullName>
    </submittedName>
</protein>
<proteinExistence type="predicted"/>
<dbReference type="Proteomes" id="UP001620626">
    <property type="component" value="Unassembled WGS sequence"/>
</dbReference>